<evidence type="ECO:0000256" key="5">
    <source>
        <dbReference type="SAM" id="MobiDB-lite"/>
    </source>
</evidence>
<proteinExistence type="predicted"/>
<accession>A0AAD9NS62</accession>
<feature type="region of interest" description="Disordered" evidence="5">
    <location>
        <begin position="267"/>
        <end position="387"/>
    </location>
</feature>
<organism evidence="7 8">
    <name type="scientific">Ridgeia piscesae</name>
    <name type="common">Tubeworm</name>
    <dbReference type="NCBI Taxonomy" id="27915"/>
    <lineage>
        <taxon>Eukaryota</taxon>
        <taxon>Metazoa</taxon>
        <taxon>Spiralia</taxon>
        <taxon>Lophotrochozoa</taxon>
        <taxon>Annelida</taxon>
        <taxon>Polychaeta</taxon>
        <taxon>Sedentaria</taxon>
        <taxon>Canalipalpata</taxon>
        <taxon>Sabellida</taxon>
        <taxon>Siboglinidae</taxon>
        <taxon>Ridgeia</taxon>
    </lineage>
</organism>
<feature type="compositionally biased region" description="Polar residues" evidence="5">
    <location>
        <begin position="282"/>
        <end position="303"/>
    </location>
</feature>
<evidence type="ECO:0000256" key="3">
    <source>
        <dbReference type="ARBA" id="ARBA00022833"/>
    </source>
</evidence>
<reference evidence="7" key="1">
    <citation type="journal article" date="2023" name="Mol. Biol. Evol.">
        <title>Third-Generation Sequencing Reveals the Adaptive Role of the Epigenome in Three Deep-Sea Polychaetes.</title>
        <authorList>
            <person name="Perez M."/>
            <person name="Aroh O."/>
            <person name="Sun Y."/>
            <person name="Lan Y."/>
            <person name="Juniper S.K."/>
            <person name="Young C.R."/>
            <person name="Angers B."/>
            <person name="Qian P.Y."/>
        </authorList>
    </citation>
    <scope>NUCLEOTIDE SEQUENCE</scope>
    <source>
        <strain evidence="7">R07B-5</strain>
    </source>
</reference>
<sequence length="494" mass="54034">MRPAEKQGWTSLLTETVNLFCHNGLRYQHDVKVEGLLVITLDSKDIIIVNINNTHTGRNDRVFIHKDDYDKTCLMPKSPPRHPAGKVMQSQSVTLVPQLSATAMSPPQTKTGPRYVYIPAASIATGASSQPMVITTASAAKTVSNTSLVSTTASPSSSATSVKTTMRSLLTGLPSTPTLMPANTSTHKSSCDQPMPILQKIKPHSSGSGDHVTTKKIKVQYIDGIMIVDECPDDFSESNFSSASYNNSPMTSFSSSHPTFVQLANNKQSSTDATPAKRMKNDSVSHSTPTTTRMVAKKSTTQRAKLIKRAETAKSATNLPPAEEIGKSNCVTSSVDEQKTAKDTSSGKCNNGEVDAKGGTTEANISDYEEEKSASETSDSEYSDPSFTLKSKKKSKLWKPGFKVRPKVNKRRAMFRRLRDRMKKKKTTASSNRKARDTRKCGSCEACLLKEDCGNCRFCDDKVKNGGPNRLRQKCIKRQCIQLVSCEFTQEMSS</sequence>
<comment type="caution">
    <text evidence="7">The sequence shown here is derived from an EMBL/GenBank/DDBJ whole genome shotgun (WGS) entry which is preliminary data.</text>
</comment>
<dbReference type="PROSITE" id="PS51058">
    <property type="entry name" value="ZF_CXXC"/>
    <property type="match status" value="1"/>
</dbReference>
<evidence type="ECO:0000313" key="8">
    <source>
        <dbReference type="Proteomes" id="UP001209878"/>
    </source>
</evidence>
<protein>
    <recommendedName>
        <fullName evidence="6">CXXC-type domain-containing protein</fullName>
    </recommendedName>
</protein>
<evidence type="ECO:0000256" key="1">
    <source>
        <dbReference type="ARBA" id="ARBA00022723"/>
    </source>
</evidence>
<dbReference type="EMBL" id="JAODUO010000536">
    <property type="protein sequence ID" value="KAK2178631.1"/>
    <property type="molecule type" value="Genomic_DNA"/>
</dbReference>
<keyword evidence="2 4" id="KW-0863">Zinc-finger</keyword>
<dbReference type="GO" id="GO:0003677">
    <property type="term" value="F:DNA binding"/>
    <property type="evidence" value="ECO:0007669"/>
    <property type="project" value="InterPro"/>
</dbReference>
<evidence type="ECO:0000259" key="6">
    <source>
        <dbReference type="PROSITE" id="PS51058"/>
    </source>
</evidence>
<keyword evidence="8" id="KW-1185">Reference proteome</keyword>
<dbReference type="Pfam" id="PF02008">
    <property type="entry name" value="zf-CXXC"/>
    <property type="match status" value="1"/>
</dbReference>
<dbReference type="GO" id="GO:0008270">
    <property type="term" value="F:zinc ion binding"/>
    <property type="evidence" value="ECO:0007669"/>
    <property type="project" value="UniProtKB-KW"/>
</dbReference>
<gene>
    <name evidence="7" type="ORF">NP493_537g02012</name>
</gene>
<keyword evidence="3" id="KW-0862">Zinc</keyword>
<name>A0AAD9NS62_RIDPI</name>
<evidence type="ECO:0000256" key="4">
    <source>
        <dbReference type="PROSITE-ProRule" id="PRU00509"/>
    </source>
</evidence>
<dbReference type="AlphaFoldDB" id="A0AAD9NS62"/>
<keyword evidence="1" id="KW-0479">Metal-binding</keyword>
<dbReference type="InterPro" id="IPR002857">
    <property type="entry name" value="Znf_CXXC"/>
</dbReference>
<evidence type="ECO:0000256" key="2">
    <source>
        <dbReference type="ARBA" id="ARBA00022771"/>
    </source>
</evidence>
<evidence type="ECO:0000313" key="7">
    <source>
        <dbReference type="EMBL" id="KAK2178631.1"/>
    </source>
</evidence>
<dbReference type="Proteomes" id="UP001209878">
    <property type="component" value="Unassembled WGS sequence"/>
</dbReference>
<feature type="domain" description="CXXC-type" evidence="6">
    <location>
        <begin position="430"/>
        <end position="481"/>
    </location>
</feature>